<name>A0A6S6TFT5_9BACT</name>
<dbReference type="InterPro" id="IPR051405">
    <property type="entry name" value="phD/YefM_antitoxin"/>
</dbReference>
<dbReference type="SUPFAM" id="SSF143120">
    <property type="entry name" value="YefM-like"/>
    <property type="match status" value="1"/>
</dbReference>
<evidence type="ECO:0000256" key="2">
    <source>
        <dbReference type="RuleBase" id="RU362080"/>
    </source>
</evidence>
<evidence type="ECO:0000256" key="1">
    <source>
        <dbReference type="ARBA" id="ARBA00009981"/>
    </source>
</evidence>
<accession>A0A6S6TFT5</accession>
<dbReference type="Pfam" id="PF02604">
    <property type="entry name" value="PhdYeFM_antitox"/>
    <property type="match status" value="1"/>
</dbReference>
<protein>
    <recommendedName>
        <fullName evidence="2">Antitoxin</fullName>
    </recommendedName>
</protein>
<dbReference type="Gene3D" id="3.40.1620.10">
    <property type="entry name" value="YefM-like domain"/>
    <property type="match status" value="1"/>
</dbReference>
<dbReference type="InterPro" id="IPR036165">
    <property type="entry name" value="YefM-like_sf"/>
</dbReference>
<organism evidence="3">
    <name type="scientific">uncultured Campylobacterales bacterium</name>
    <dbReference type="NCBI Taxonomy" id="352960"/>
    <lineage>
        <taxon>Bacteria</taxon>
        <taxon>Pseudomonadati</taxon>
        <taxon>Campylobacterota</taxon>
        <taxon>Epsilonproteobacteria</taxon>
        <taxon>Campylobacterales</taxon>
        <taxon>environmental samples</taxon>
    </lineage>
</organism>
<gene>
    <name evidence="3" type="ORF">HELGO_WM23502</name>
</gene>
<reference evidence="3" key="1">
    <citation type="submission" date="2020-01" db="EMBL/GenBank/DDBJ databases">
        <authorList>
            <person name="Meier V. D."/>
            <person name="Meier V D."/>
        </authorList>
    </citation>
    <scope>NUCLEOTIDE SEQUENCE</scope>
    <source>
        <strain evidence="3">HLG_WM_MAG_12</strain>
    </source>
</reference>
<dbReference type="InterPro" id="IPR006442">
    <property type="entry name" value="Antitoxin_Phd/YefM"/>
</dbReference>
<comment type="function">
    <text evidence="2">Antitoxin component of a type II toxin-antitoxin (TA) system.</text>
</comment>
<dbReference type="NCBIfam" id="TIGR01552">
    <property type="entry name" value="phd_fam"/>
    <property type="match status" value="1"/>
</dbReference>
<dbReference type="PANTHER" id="PTHR33713:SF6">
    <property type="entry name" value="ANTITOXIN YEFM"/>
    <property type="match status" value="1"/>
</dbReference>
<comment type="similarity">
    <text evidence="1 2">Belongs to the phD/YefM antitoxin family.</text>
</comment>
<dbReference type="PANTHER" id="PTHR33713">
    <property type="entry name" value="ANTITOXIN YAFN-RELATED"/>
    <property type="match status" value="1"/>
</dbReference>
<dbReference type="EMBL" id="CACVAW010000058">
    <property type="protein sequence ID" value="CAA6813737.1"/>
    <property type="molecule type" value="Genomic_DNA"/>
</dbReference>
<sequence length="82" mass="9385">MIEKSISISKARENIFKLVEETNSNHTPIMITGKKNDAVLVSLEDWNALQETLYLMSIPNMKESILKGMSTPLDECEENIEW</sequence>
<dbReference type="AlphaFoldDB" id="A0A6S6TFT5"/>
<proteinExistence type="inferred from homology"/>
<evidence type="ECO:0000313" key="3">
    <source>
        <dbReference type="EMBL" id="CAA6813737.1"/>
    </source>
</evidence>